<feature type="transmembrane region" description="Helical" evidence="12">
    <location>
        <begin position="486"/>
        <end position="506"/>
    </location>
</feature>
<name>A0A6A3AV87_HIBSY</name>
<evidence type="ECO:0000256" key="2">
    <source>
        <dbReference type="ARBA" id="ARBA00022676"/>
    </source>
</evidence>
<evidence type="ECO:0000256" key="4">
    <source>
        <dbReference type="ARBA" id="ARBA00022692"/>
    </source>
</evidence>
<protein>
    <submittedName>
        <fullName evidence="13">Cellulose synthase-like protein E1</fullName>
    </submittedName>
</protein>
<evidence type="ECO:0000256" key="5">
    <source>
        <dbReference type="ARBA" id="ARBA00022989"/>
    </source>
</evidence>
<evidence type="ECO:0000256" key="1">
    <source>
        <dbReference type="ARBA" id="ARBA00004653"/>
    </source>
</evidence>
<comment type="subcellular location">
    <subcellularLocation>
        <location evidence="1">Golgi apparatus membrane</location>
        <topology evidence="1">Multi-pass membrane protein</topology>
    </subcellularLocation>
</comment>
<feature type="transmembrane region" description="Helical" evidence="12">
    <location>
        <begin position="290"/>
        <end position="312"/>
    </location>
</feature>
<keyword evidence="5 12" id="KW-1133">Transmembrane helix</keyword>
<dbReference type="FunFam" id="3.90.550.10:FF:000138">
    <property type="entry name" value="Cellulose synthase isolog"/>
    <property type="match status" value="1"/>
</dbReference>
<reference evidence="13" key="1">
    <citation type="submission" date="2019-09" db="EMBL/GenBank/DDBJ databases">
        <title>Draft genome information of white flower Hibiscus syriacus.</title>
        <authorList>
            <person name="Kim Y.-M."/>
        </authorList>
    </citation>
    <scope>NUCLEOTIDE SEQUENCE [LARGE SCALE GENOMIC DNA]</scope>
    <source>
        <strain evidence="13">YM2019G1</strain>
    </source>
</reference>
<accession>A0A6A3AV87</accession>
<evidence type="ECO:0000256" key="9">
    <source>
        <dbReference type="ARBA" id="ARBA00037405"/>
    </source>
</evidence>
<evidence type="ECO:0000256" key="7">
    <source>
        <dbReference type="ARBA" id="ARBA00023136"/>
    </source>
</evidence>
<comment type="caution">
    <text evidence="13">The sequence shown here is derived from an EMBL/GenBank/DDBJ whole genome shotgun (WGS) entry which is preliminary data.</text>
</comment>
<evidence type="ECO:0000313" key="13">
    <source>
        <dbReference type="EMBL" id="KAE8707778.1"/>
    </source>
</evidence>
<keyword evidence="14" id="KW-1185">Reference proteome</keyword>
<evidence type="ECO:0000313" key="14">
    <source>
        <dbReference type="Proteomes" id="UP000436088"/>
    </source>
</evidence>
<evidence type="ECO:0000256" key="3">
    <source>
        <dbReference type="ARBA" id="ARBA00022679"/>
    </source>
</evidence>
<dbReference type="InterPro" id="IPR005150">
    <property type="entry name" value="Cellulose_synth"/>
</dbReference>
<dbReference type="Pfam" id="PF03552">
    <property type="entry name" value="Cellulose_synt"/>
    <property type="match status" value="2"/>
</dbReference>
<evidence type="ECO:0000256" key="12">
    <source>
        <dbReference type="SAM" id="Phobius"/>
    </source>
</evidence>
<feature type="binding site" evidence="11">
    <location>
        <position position="208"/>
    </location>
    <ligand>
        <name>Mn(2+)</name>
        <dbReference type="ChEBI" id="CHEBI:29035"/>
    </ligand>
</feature>
<comment type="function">
    <text evidence="9">Thought to be a Golgi-localized beta-glycan synthase that polymerize the backbones of noncellulosic polysaccharides (hemicelluloses) of plant cell wall.</text>
</comment>
<dbReference type="GO" id="GO:0000139">
    <property type="term" value="C:Golgi membrane"/>
    <property type="evidence" value="ECO:0007669"/>
    <property type="project" value="UniProtKB-SubCell"/>
</dbReference>
<dbReference type="AlphaFoldDB" id="A0A6A3AV87"/>
<keyword evidence="8" id="KW-0961">Cell wall biogenesis/degradation</keyword>
<keyword evidence="6" id="KW-0333">Golgi apparatus</keyword>
<keyword evidence="4 12" id="KW-0812">Transmembrane</keyword>
<dbReference type="GO" id="GO:0016760">
    <property type="term" value="F:cellulose synthase (UDP-forming) activity"/>
    <property type="evidence" value="ECO:0007669"/>
    <property type="project" value="InterPro"/>
</dbReference>
<feature type="transmembrane region" description="Helical" evidence="12">
    <location>
        <begin position="457"/>
        <end position="474"/>
    </location>
</feature>
<evidence type="ECO:0000256" key="6">
    <source>
        <dbReference type="ARBA" id="ARBA00023034"/>
    </source>
</evidence>
<evidence type="ECO:0000256" key="8">
    <source>
        <dbReference type="ARBA" id="ARBA00023316"/>
    </source>
</evidence>
<feature type="transmembrane region" description="Helical" evidence="12">
    <location>
        <begin position="413"/>
        <end position="437"/>
    </location>
</feature>
<dbReference type="PANTHER" id="PTHR13301">
    <property type="entry name" value="X-BOX TRANSCRIPTION FACTOR-RELATED"/>
    <property type="match status" value="1"/>
</dbReference>
<keyword evidence="2" id="KW-0328">Glycosyltransferase</keyword>
<dbReference type="InterPro" id="IPR029044">
    <property type="entry name" value="Nucleotide-diphossugar_trans"/>
</dbReference>
<keyword evidence="7 12" id="KW-0472">Membrane</keyword>
<evidence type="ECO:0000256" key="11">
    <source>
        <dbReference type="PIRSR" id="PIRSR605150-3"/>
    </source>
</evidence>
<evidence type="ECO:0000256" key="10">
    <source>
        <dbReference type="PIRSR" id="PIRSR605150-2"/>
    </source>
</evidence>
<proteinExistence type="predicted"/>
<organism evidence="13 14">
    <name type="scientific">Hibiscus syriacus</name>
    <name type="common">Rose of Sharon</name>
    <dbReference type="NCBI Taxonomy" id="106335"/>
    <lineage>
        <taxon>Eukaryota</taxon>
        <taxon>Viridiplantae</taxon>
        <taxon>Streptophyta</taxon>
        <taxon>Embryophyta</taxon>
        <taxon>Tracheophyta</taxon>
        <taxon>Spermatophyta</taxon>
        <taxon>Magnoliopsida</taxon>
        <taxon>eudicotyledons</taxon>
        <taxon>Gunneridae</taxon>
        <taxon>Pentapetalae</taxon>
        <taxon>rosids</taxon>
        <taxon>malvids</taxon>
        <taxon>Malvales</taxon>
        <taxon>Malvaceae</taxon>
        <taxon>Malvoideae</taxon>
        <taxon>Hibiscus</taxon>
    </lineage>
</organism>
<dbReference type="EMBL" id="VEPZ02000959">
    <property type="protein sequence ID" value="KAE8707778.1"/>
    <property type="molecule type" value="Genomic_DNA"/>
</dbReference>
<dbReference type="GO" id="GO:0071555">
    <property type="term" value="P:cell wall organization"/>
    <property type="evidence" value="ECO:0007669"/>
    <property type="project" value="UniProtKB-KW"/>
</dbReference>
<keyword evidence="3" id="KW-0808">Transferase</keyword>
<feature type="binding site" evidence="10">
    <location>
        <position position="66"/>
    </location>
    <ligand>
        <name>UDP-alpha-D-glucose</name>
        <dbReference type="ChEBI" id="CHEBI:58885"/>
    </ligand>
</feature>
<feature type="binding site" evidence="10">
    <location>
        <position position="37"/>
    </location>
    <ligand>
        <name>UDP-alpha-D-glucose</name>
        <dbReference type="ChEBI" id="CHEBI:58885"/>
    </ligand>
</feature>
<dbReference type="Proteomes" id="UP000436088">
    <property type="component" value="Unassembled WGS sequence"/>
</dbReference>
<dbReference type="GO" id="GO:0030244">
    <property type="term" value="P:cellulose biosynthetic process"/>
    <property type="evidence" value="ECO:0007669"/>
    <property type="project" value="InterPro"/>
</dbReference>
<gene>
    <name evidence="13" type="ORF">F3Y22_tig00110374pilonHSYRG00022</name>
</gene>
<feature type="binding site" evidence="11">
    <location>
        <position position="232"/>
    </location>
    <ligand>
        <name>Mn(2+)</name>
        <dbReference type="ChEBI" id="CHEBI:29035"/>
    </ligand>
</feature>
<dbReference type="Gene3D" id="3.90.550.10">
    <property type="entry name" value="Spore Coat Polysaccharide Biosynthesis Protein SpsA, Chain A"/>
    <property type="match status" value="1"/>
</dbReference>
<sequence>MEPCFRYTFKDRLSSRYDDEALPGVDIFVCTADPRLEPPAMVISTVLSLMAYDYPPQKLSVYLSDDGGSSLTFYALLEASRFARLWLPFCRKLKVEPRSPEAYFQVTPEPVDDPAIANEWLTIKKSYEDMKSRIEIITRLGEVPTDIHKEHKGFDEWDLVSSRHDHQTIVQVLIDGRDPNAIDIEGKPLPTLVYLAREKRPQFHHHFKAGALNALIRVSSKISNAPFVLNVDCDMYSNNSNTIRDALCFLLDEENGHDIAYEGQLQIFLSKHCTLLNDRKNMPLKLQLSYCIYMLWAPSSIPTLYFVLVPSFCLLKDISLFPKISSIWGVPYLYVFFVHRVHSLVEFVWCGGTVRGWLNEQRMWMFKRTTSYFFAVLDYILKLCQISESTFVITRKVADDNVNRRYEKDIMDFGISSPMFTVLATLALFNVLCIIAVGTKKIVIDNDDVMKVFDIYGFQIVVCCLLVFINLPVYQAMLFRKDSGKIPASVTLVAFTLAFFASALAIY</sequence>